<keyword evidence="2" id="KW-1003">Cell membrane</keyword>
<keyword evidence="5 6" id="KW-0472">Membrane</keyword>
<comment type="subcellular location">
    <subcellularLocation>
        <location evidence="1">Cell membrane</location>
        <topology evidence="1">Multi-pass membrane protein</topology>
    </subcellularLocation>
</comment>
<evidence type="ECO:0000256" key="4">
    <source>
        <dbReference type="ARBA" id="ARBA00022989"/>
    </source>
</evidence>
<dbReference type="Pfam" id="PF01810">
    <property type="entry name" value="LysE"/>
    <property type="match status" value="1"/>
</dbReference>
<sequence>MPELSTLALFTAACFAIAITPGPDMLLIASRSIAQGRSAGFATYFGTATGIFIHAAAAAFGLSQLFIALPWAYDAVRYAGAAYLLYLAWKTITSTTSKAPSSAAKTSFSNLQMYNQGLLTNLLNPKIILFVLALFPQFIDPAIGSVALQIVILAILFNIIGLLVLSVVILSASKMADKMSRASSSNSRFKHLPQYLLASVFAGLATRLLLSQK</sequence>
<keyword evidence="4 6" id="KW-1133">Transmembrane helix</keyword>
<reference evidence="7" key="2">
    <citation type="journal article" date="2018" name="ISME J.">
        <title>A dynamic microbial community with high functional redundancy inhabits the cold, oxic subseafloor aquifer.</title>
        <authorList>
            <person name="Tully B.J."/>
            <person name="Wheat C.G."/>
            <person name="Glazer B.T."/>
            <person name="Huber J.A."/>
        </authorList>
    </citation>
    <scope>NUCLEOTIDE SEQUENCE</scope>
    <source>
        <strain evidence="7">NORP83</strain>
    </source>
</reference>
<dbReference type="PANTHER" id="PTHR30086:SF20">
    <property type="entry name" value="ARGININE EXPORTER PROTEIN ARGO-RELATED"/>
    <property type="match status" value="1"/>
</dbReference>
<dbReference type="PANTHER" id="PTHR30086">
    <property type="entry name" value="ARGININE EXPORTER PROTEIN ARGO"/>
    <property type="match status" value="1"/>
</dbReference>
<proteinExistence type="predicted"/>
<name>A0A2A4Z7R5_9PROT</name>
<comment type="caution">
    <text evidence="7">The sequence shown here is derived from an EMBL/GenBank/DDBJ whole genome shotgun (WGS) entry which is preliminary data.</text>
</comment>
<keyword evidence="3 6" id="KW-0812">Transmembrane</keyword>
<dbReference type="EMBL" id="NVUS01000003">
    <property type="protein sequence ID" value="PCJ03022.1"/>
    <property type="molecule type" value="Genomic_DNA"/>
</dbReference>
<protein>
    <submittedName>
        <fullName evidence="7">Amino acid transporter</fullName>
    </submittedName>
</protein>
<feature type="transmembrane region" description="Helical" evidence="6">
    <location>
        <begin position="6"/>
        <end position="29"/>
    </location>
</feature>
<evidence type="ECO:0000256" key="6">
    <source>
        <dbReference type="SAM" id="Phobius"/>
    </source>
</evidence>
<accession>A0A2A4Z7R5</accession>
<organism evidence="7">
    <name type="scientific">OCS116 cluster bacterium</name>
    <dbReference type="NCBI Taxonomy" id="2030921"/>
    <lineage>
        <taxon>Bacteria</taxon>
        <taxon>Pseudomonadati</taxon>
        <taxon>Pseudomonadota</taxon>
        <taxon>Alphaproteobacteria</taxon>
        <taxon>OCS116 cluster</taxon>
    </lineage>
</organism>
<dbReference type="InterPro" id="IPR001123">
    <property type="entry name" value="LeuE-type"/>
</dbReference>
<reference key="1">
    <citation type="submission" date="2017-08" db="EMBL/GenBank/DDBJ databases">
        <title>A dynamic microbial community with high functional redundancy inhabits the cold, oxic subseafloor aquifer.</title>
        <authorList>
            <person name="Tully B.J."/>
            <person name="Wheat C.G."/>
            <person name="Glazer B.T."/>
            <person name="Huber J.A."/>
        </authorList>
    </citation>
    <scope>NUCLEOTIDE SEQUENCE [LARGE SCALE GENOMIC DNA]</scope>
</reference>
<evidence type="ECO:0000313" key="7">
    <source>
        <dbReference type="EMBL" id="PCJ03022.1"/>
    </source>
</evidence>
<gene>
    <name evidence="7" type="ORF">COB13_03530</name>
</gene>
<dbReference type="AlphaFoldDB" id="A0A2A4Z7R5"/>
<feature type="transmembrane region" description="Helical" evidence="6">
    <location>
        <begin position="147"/>
        <end position="171"/>
    </location>
</feature>
<dbReference type="GO" id="GO:0005886">
    <property type="term" value="C:plasma membrane"/>
    <property type="evidence" value="ECO:0007669"/>
    <property type="project" value="UniProtKB-SubCell"/>
</dbReference>
<dbReference type="PIRSF" id="PIRSF006324">
    <property type="entry name" value="LeuE"/>
    <property type="match status" value="1"/>
</dbReference>
<evidence type="ECO:0000256" key="1">
    <source>
        <dbReference type="ARBA" id="ARBA00004651"/>
    </source>
</evidence>
<feature type="transmembrane region" description="Helical" evidence="6">
    <location>
        <begin position="113"/>
        <end position="135"/>
    </location>
</feature>
<feature type="transmembrane region" description="Helical" evidence="6">
    <location>
        <begin position="41"/>
        <end position="69"/>
    </location>
</feature>
<evidence type="ECO:0000256" key="2">
    <source>
        <dbReference type="ARBA" id="ARBA00022475"/>
    </source>
</evidence>
<evidence type="ECO:0000256" key="5">
    <source>
        <dbReference type="ARBA" id="ARBA00023136"/>
    </source>
</evidence>
<feature type="transmembrane region" description="Helical" evidence="6">
    <location>
        <begin position="75"/>
        <end position="92"/>
    </location>
</feature>
<evidence type="ECO:0000256" key="3">
    <source>
        <dbReference type="ARBA" id="ARBA00022692"/>
    </source>
</evidence>
<dbReference type="GO" id="GO:0015171">
    <property type="term" value="F:amino acid transmembrane transporter activity"/>
    <property type="evidence" value="ECO:0007669"/>
    <property type="project" value="TreeGrafter"/>
</dbReference>